<proteinExistence type="predicted"/>
<dbReference type="AlphaFoldDB" id="A0AA43ZT48"/>
<dbReference type="Proteomes" id="UP001171751">
    <property type="component" value="Unassembled WGS sequence"/>
</dbReference>
<organism evidence="1 2">
    <name type="scientific">Atopococcus tabaci</name>
    <dbReference type="NCBI Taxonomy" id="269774"/>
    <lineage>
        <taxon>Bacteria</taxon>
        <taxon>Bacillati</taxon>
        <taxon>Bacillota</taxon>
        <taxon>Bacilli</taxon>
        <taxon>Lactobacillales</taxon>
        <taxon>Carnobacteriaceae</taxon>
        <taxon>Atopococcus</taxon>
    </lineage>
</organism>
<name>A0AA43ZT48_9LACT</name>
<evidence type="ECO:0000313" key="1">
    <source>
        <dbReference type="EMBL" id="MDO5457862.1"/>
    </source>
</evidence>
<evidence type="ECO:0000313" key="2">
    <source>
        <dbReference type="Proteomes" id="UP001171751"/>
    </source>
</evidence>
<protein>
    <submittedName>
        <fullName evidence="1">Uncharacterized protein</fullName>
    </submittedName>
</protein>
<accession>A0AA43ZT48</accession>
<sequence length="221" mass="25535">MNDSIREQKMKNIRDQKVRETYGALLEELKKNLRLQRENPGKIVSTSFYFYDFWAEYADHDAASNIFIGNIPKTPKEELDELLNIKINEPFLKFDNTVYTFRPDGVAEYERLKKHPYYSEFVEVQEDDDSWESNGGKIITYAINCGQDVEHAAEALAILYVDVLQINPFFFAGVDRDSGVPPFVTVVVDVRNKENLSWEEAVRAVGDEIDDEPLFACFRKG</sequence>
<comment type="caution">
    <text evidence="1">The sequence shown here is derived from an EMBL/GenBank/DDBJ whole genome shotgun (WGS) entry which is preliminary data.</text>
</comment>
<gene>
    <name evidence="1" type="ORF">Q4F26_05885</name>
</gene>
<reference evidence="1" key="1">
    <citation type="submission" date="2023-07" db="EMBL/GenBank/DDBJ databases">
        <title>Between Cages and Wild: Unraveling the Impact of Captivity on Animal Microbiomes and Antimicrobial Resistance.</title>
        <authorList>
            <person name="Schmartz G.P."/>
            <person name="Rehner J."/>
            <person name="Schuff M.J."/>
            <person name="Becker S.L."/>
            <person name="Kravczyk M."/>
            <person name="Gurevich A."/>
            <person name="Francke R."/>
            <person name="Mueller R."/>
            <person name="Keller V."/>
            <person name="Keller A."/>
        </authorList>
    </citation>
    <scope>NUCLEOTIDE SEQUENCE</scope>
    <source>
        <strain evidence="1">S39M_St_73</strain>
    </source>
</reference>
<keyword evidence="2" id="KW-1185">Reference proteome</keyword>
<dbReference type="EMBL" id="JAUNQW010000029">
    <property type="protein sequence ID" value="MDO5457862.1"/>
    <property type="molecule type" value="Genomic_DNA"/>
</dbReference>